<protein>
    <recommendedName>
        <fullName evidence="3">ATP-dependent DNA helicase RecQ</fullName>
    </recommendedName>
</protein>
<organism evidence="1 2">
    <name type="scientific">Rhodococcus erythropolis</name>
    <name type="common">Arthrobacter picolinophilus</name>
    <dbReference type="NCBI Taxonomy" id="1833"/>
    <lineage>
        <taxon>Bacteria</taxon>
        <taxon>Bacillati</taxon>
        <taxon>Actinomycetota</taxon>
        <taxon>Actinomycetes</taxon>
        <taxon>Mycobacteriales</taxon>
        <taxon>Nocardiaceae</taxon>
        <taxon>Rhodococcus</taxon>
        <taxon>Rhodococcus erythropolis group</taxon>
    </lineage>
</organism>
<accession>A0A6G9CWC3</accession>
<dbReference type="CDD" id="cd06223">
    <property type="entry name" value="PRTases_typeI"/>
    <property type="match status" value="1"/>
</dbReference>
<dbReference type="AlphaFoldDB" id="A0A6G9CWC3"/>
<dbReference type="Proteomes" id="UP000502345">
    <property type="component" value="Chromosome"/>
</dbReference>
<dbReference type="InterPro" id="IPR000836">
    <property type="entry name" value="PRTase_dom"/>
</dbReference>
<evidence type="ECO:0000313" key="1">
    <source>
        <dbReference type="EMBL" id="QIP41198.1"/>
    </source>
</evidence>
<proteinExistence type="predicted"/>
<evidence type="ECO:0008006" key="3">
    <source>
        <dbReference type="Google" id="ProtNLM"/>
    </source>
</evidence>
<dbReference type="EMBL" id="CP050124">
    <property type="protein sequence ID" value="QIP41198.1"/>
    <property type="molecule type" value="Genomic_DNA"/>
</dbReference>
<sequence>MTFLREQLDDPGLTSENSQCGRCDNCTGNRYDTTVDTAALDETRARLQRPGFDLEPRKMWPTGLSKLGVKLSGKITEGPETGRILGRMSDLGWGQRLRALFDGPDAEVPDAVVSACISVLAAWNWAERPTGVMALESTTHPLLVSSLAAKLAEVGRLTDLGTLRLRPDHPPVSAANSAYRVSGLVDVWEVPDMSIHQGPILLVDAIADTGWTFTMAARALRQAGAHSVLPLALASPK</sequence>
<dbReference type="InterPro" id="IPR029057">
    <property type="entry name" value="PRTase-like"/>
</dbReference>
<evidence type="ECO:0000313" key="2">
    <source>
        <dbReference type="Proteomes" id="UP000502345"/>
    </source>
</evidence>
<dbReference type="Gene3D" id="3.40.50.2020">
    <property type="match status" value="1"/>
</dbReference>
<reference evidence="1 2" key="1">
    <citation type="submission" date="2020-03" db="EMBL/GenBank/DDBJ databases">
        <title>Screen low temperature-resistant strains for efficient degradation of petroleum hydrocarbons under the low temperature.</title>
        <authorList>
            <person name="Wang Y."/>
            <person name="Chen J."/>
        </authorList>
    </citation>
    <scope>NUCLEOTIDE SEQUENCE [LARGE SCALE GENOMIC DNA]</scope>
    <source>
        <strain evidence="1 2">KB1</strain>
    </source>
</reference>
<name>A0A6G9CWC3_RHOER</name>
<dbReference type="SUPFAM" id="SSF53271">
    <property type="entry name" value="PRTase-like"/>
    <property type="match status" value="1"/>
</dbReference>
<gene>
    <name evidence="1" type="ORF">G9444_3954</name>
</gene>